<dbReference type="SUPFAM" id="SSF51735">
    <property type="entry name" value="NAD(P)-binding Rossmann-fold domains"/>
    <property type="match status" value="1"/>
</dbReference>
<dbReference type="InterPro" id="IPR023985">
    <property type="entry name" value="SDR_subfam_1"/>
</dbReference>
<dbReference type="InterPro" id="IPR002347">
    <property type="entry name" value="SDR_fam"/>
</dbReference>
<gene>
    <name evidence="4" type="ORF">HGA13_08990</name>
</gene>
<dbReference type="Pfam" id="PF13561">
    <property type="entry name" value="adh_short_C2"/>
    <property type="match status" value="1"/>
</dbReference>
<dbReference type="PRINTS" id="PR00081">
    <property type="entry name" value="GDHRDH"/>
</dbReference>
<accession>A0A846XB79</accession>
<keyword evidence="3" id="KW-0520">NAD</keyword>
<name>A0A846XB79_9NOCA</name>
<comment type="caution">
    <text evidence="4">The sequence shown here is derived from an EMBL/GenBank/DDBJ whole genome shotgun (WGS) entry which is preliminary data.</text>
</comment>
<sequence>MPVRFEGKVALVTGASQGQGRSHAVQLAAEGADVIAVDLCRQLDFVPYAMGTSDGLAETARLVEAHGRRVYTSRVDVRSREDVLQVVDRGVERLGRLDIVAANASICTVQPHEDVTEQVWQHTLDTNLTGVWNTCAAAIPHLAATGGGAIVITGSTASTVGLPFYLPYVASKHALTGVTRTLALELADRAIRVNMINPTGVDTAQGHSEILPALLEQRPDLAPIFKNTLPVERIDAIDVTRALLFLASDEARYITGIAMPVDAGSTIR</sequence>
<evidence type="ECO:0000313" key="4">
    <source>
        <dbReference type="EMBL" id="NKY33202.1"/>
    </source>
</evidence>
<proteinExistence type="inferred from homology"/>
<dbReference type="PANTHER" id="PTHR24321">
    <property type="entry name" value="DEHYDROGENASES, SHORT CHAIN"/>
    <property type="match status" value="1"/>
</dbReference>
<dbReference type="InterPro" id="IPR036291">
    <property type="entry name" value="NAD(P)-bd_dom_sf"/>
</dbReference>
<keyword evidence="5" id="KW-1185">Reference proteome</keyword>
<organism evidence="4 5">
    <name type="scientific">Nocardia speluncae</name>
    <dbReference type="NCBI Taxonomy" id="419477"/>
    <lineage>
        <taxon>Bacteria</taxon>
        <taxon>Bacillati</taxon>
        <taxon>Actinomycetota</taxon>
        <taxon>Actinomycetes</taxon>
        <taxon>Mycobacteriales</taxon>
        <taxon>Nocardiaceae</taxon>
        <taxon>Nocardia</taxon>
    </lineage>
</organism>
<evidence type="ECO:0000313" key="5">
    <source>
        <dbReference type="Proteomes" id="UP000565715"/>
    </source>
</evidence>
<dbReference type="InterPro" id="IPR020904">
    <property type="entry name" value="Sc_DH/Rdtase_CS"/>
</dbReference>
<protein>
    <submittedName>
        <fullName evidence="4">Mycofactocin-coupled SDR family oxidoreductase</fullName>
    </submittedName>
</protein>
<dbReference type="PRINTS" id="PR00080">
    <property type="entry name" value="SDRFAMILY"/>
</dbReference>
<dbReference type="EMBL" id="JAAXOO010000002">
    <property type="protein sequence ID" value="NKY33202.1"/>
    <property type="molecule type" value="Genomic_DNA"/>
</dbReference>
<evidence type="ECO:0000256" key="1">
    <source>
        <dbReference type="ARBA" id="ARBA00006484"/>
    </source>
</evidence>
<dbReference type="PROSITE" id="PS00061">
    <property type="entry name" value="ADH_SHORT"/>
    <property type="match status" value="1"/>
</dbReference>
<dbReference type="CDD" id="cd05233">
    <property type="entry name" value="SDR_c"/>
    <property type="match status" value="1"/>
</dbReference>
<comment type="similarity">
    <text evidence="1">Belongs to the short-chain dehydrogenases/reductases (SDR) family.</text>
</comment>
<dbReference type="NCBIfam" id="NF009467">
    <property type="entry name" value="PRK12826.1-3"/>
    <property type="match status" value="1"/>
</dbReference>
<dbReference type="GO" id="GO:0016491">
    <property type="term" value="F:oxidoreductase activity"/>
    <property type="evidence" value="ECO:0007669"/>
    <property type="project" value="UniProtKB-KW"/>
</dbReference>
<dbReference type="AlphaFoldDB" id="A0A846XB79"/>
<evidence type="ECO:0000256" key="3">
    <source>
        <dbReference type="ARBA" id="ARBA00023027"/>
    </source>
</evidence>
<dbReference type="NCBIfam" id="TIGR03971">
    <property type="entry name" value="SDR_subfam_1"/>
    <property type="match status" value="1"/>
</dbReference>
<dbReference type="PANTHER" id="PTHR24321:SF8">
    <property type="entry name" value="ESTRADIOL 17-BETA-DEHYDROGENASE 8-RELATED"/>
    <property type="match status" value="1"/>
</dbReference>
<keyword evidence="2" id="KW-0560">Oxidoreductase</keyword>
<dbReference type="FunFam" id="3.40.50.720:FF:000084">
    <property type="entry name" value="Short-chain dehydrogenase reductase"/>
    <property type="match status" value="1"/>
</dbReference>
<evidence type="ECO:0000256" key="2">
    <source>
        <dbReference type="ARBA" id="ARBA00023002"/>
    </source>
</evidence>
<reference evidence="4 5" key="1">
    <citation type="submission" date="2020-04" db="EMBL/GenBank/DDBJ databases">
        <title>MicrobeNet Type strains.</title>
        <authorList>
            <person name="Nicholson A.C."/>
        </authorList>
    </citation>
    <scope>NUCLEOTIDE SEQUENCE [LARGE SCALE GENOMIC DNA]</scope>
    <source>
        <strain evidence="4 5">DSM 45078</strain>
    </source>
</reference>
<dbReference type="Proteomes" id="UP000565715">
    <property type="component" value="Unassembled WGS sequence"/>
</dbReference>
<dbReference type="Gene3D" id="3.40.50.720">
    <property type="entry name" value="NAD(P)-binding Rossmann-like Domain"/>
    <property type="match status" value="1"/>
</dbReference>